<feature type="compositionally biased region" description="Basic and acidic residues" evidence="1">
    <location>
        <begin position="144"/>
        <end position="157"/>
    </location>
</feature>
<dbReference type="GO" id="GO:0005634">
    <property type="term" value="C:nucleus"/>
    <property type="evidence" value="ECO:0007669"/>
    <property type="project" value="TreeGrafter"/>
</dbReference>
<comment type="caution">
    <text evidence="3">The sequence shown here is derived from an EMBL/GenBank/DDBJ whole genome shotgun (WGS) entry which is preliminary data.</text>
</comment>
<evidence type="ECO:0000259" key="2">
    <source>
        <dbReference type="SMART" id="SM00382"/>
    </source>
</evidence>
<accession>A0AAD4MBH0</accession>
<organism evidence="3 4">
    <name type="scientific">Multifurca ochricompacta</name>
    <dbReference type="NCBI Taxonomy" id="376703"/>
    <lineage>
        <taxon>Eukaryota</taxon>
        <taxon>Fungi</taxon>
        <taxon>Dikarya</taxon>
        <taxon>Basidiomycota</taxon>
        <taxon>Agaricomycotina</taxon>
        <taxon>Agaricomycetes</taxon>
        <taxon>Russulales</taxon>
        <taxon>Russulaceae</taxon>
        <taxon>Multifurca</taxon>
    </lineage>
</organism>
<gene>
    <name evidence="3" type="ORF">B0F90DRAFT_553119</name>
</gene>
<sequence>MAKADSRKRKPEVERTRDKCDMTRLLPCVEGNFALTRTLPFERAALCNLDLQNIDKSMSEPERRGSKKKKGASQHHFRQGTLFDHFLVTRERTPAPTPSDSNGIDGHLGSSGVQEPSFVEHFGDIDRIGSYFDSLSSQSTADTEIDRRSSEREHLPPHDTNGATNSSSADFSLIAGSYFPDSWPCSSVSSPGPSHGDTSRVIDLTIEEGTEKEPILIAGSPVCECPSLNLVASSHTPLQPLLKRKQLKNCSFPGAPFPDASTQHVRDSVMRAQVRPIGLPRRQPGKKQCFLDADAPRGLLKQTSGVDAIPSRHTRFYRCRRLLRHQGDPITVLNGHDDLHPAVSSISGLALELRDIKETSQQHWGQKWRPRQAEHVLGNERNACYLREWMHALRLHFDTTSPSSSKKTKSKRGHKKRKRGEQRPEVVREVTRKRQRAGDLNGWMVDDDDDMNEEYDGCDDFSDLSLPSSWNPRDPQPISFGKKIHNAILLAGPPGCGKTAAIYACAEELNWNVFEVYPGSGKRGGTHLDNLIGDVGRNHTLPQPLLFRRGRSEPPSPVKKPLSNTVDASNRLIEAENHPQSVVLIEEADVVFADEAGFWPSVVAFIKECRRPVIITCNDVSLIPVDVLPLQTTLIFSLPPASLTRSLMSAICQVEGRATTELELLPCSEGDDSTADLRQYISQCQLGLTDFGGQPPGQRVDTIVDVIFSLRVTLEEPTITEPESDERRNLYALQQSLGGADLASYLDACVLHSQLYDVEVAEDHPDDQVGFKALTVSQRIGMPVHPDYYYLDVDVAKAVLRALEGLLERCFPSRHLDETCETETRPWPSREEYRKRLWEGLKTEPTLESMVDLPRLYLDYRPLIGMMVTVEDEEMEKVKAKAMERGKRGIGRLTQNSQKREGCDDVSVRWLKTREELREALRVTSTWHWH</sequence>
<evidence type="ECO:0000313" key="3">
    <source>
        <dbReference type="EMBL" id="KAI0307322.1"/>
    </source>
</evidence>
<dbReference type="SMART" id="SM00382">
    <property type="entry name" value="AAA"/>
    <property type="match status" value="1"/>
</dbReference>
<evidence type="ECO:0000313" key="4">
    <source>
        <dbReference type="Proteomes" id="UP001203297"/>
    </source>
</evidence>
<dbReference type="InterPro" id="IPR003959">
    <property type="entry name" value="ATPase_AAA_core"/>
</dbReference>
<dbReference type="GO" id="GO:0016887">
    <property type="term" value="F:ATP hydrolysis activity"/>
    <property type="evidence" value="ECO:0007669"/>
    <property type="project" value="InterPro"/>
</dbReference>
<dbReference type="PANTHER" id="PTHR23389">
    <property type="entry name" value="CHROMOSOME TRANSMISSION FIDELITY FACTOR 18"/>
    <property type="match status" value="1"/>
</dbReference>
<dbReference type="AlphaFoldDB" id="A0AAD4MBH0"/>
<feature type="compositionally biased region" description="Basic and acidic residues" evidence="1">
    <location>
        <begin position="421"/>
        <end position="432"/>
    </location>
</feature>
<dbReference type="Proteomes" id="UP001203297">
    <property type="component" value="Unassembled WGS sequence"/>
</dbReference>
<dbReference type="PANTHER" id="PTHR23389:SF21">
    <property type="entry name" value="ATPASE FAMILY AAA DOMAIN-CONTAINING PROTEIN 5"/>
    <property type="match status" value="1"/>
</dbReference>
<dbReference type="InterPro" id="IPR003593">
    <property type="entry name" value="AAA+_ATPase"/>
</dbReference>
<protein>
    <recommendedName>
        <fullName evidence="2">AAA+ ATPase domain-containing protein</fullName>
    </recommendedName>
</protein>
<dbReference type="Pfam" id="PF00004">
    <property type="entry name" value="AAA"/>
    <property type="match status" value="1"/>
</dbReference>
<reference evidence="3" key="1">
    <citation type="journal article" date="2022" name="New Phytol.">
        <title>Evolutionary transition to the ectomycorrhizal habit in the genomes of a hyperdiverse lineage of mushroom-forming fungi.</title>
        <authorList>
            <person name="Looney B."/>
            <person name="Miyauchi S."/>
            <person name="Morin E."/>
            <person name="Drula E."/>
            <person name="Courty P.E."/>
            <person name="Kohler A."/>
            <person name="Kuo A."/>
            <person name="LaButti K."/>
            <person name="Pangilinan J."/>
            <person name="Lipzen A."/>
            <person name="Riley R."/>
            <person name="Andreopoulos W."/>
            <person name="He G."/>
            <person name="Johnson J."/>
            <person name="Nolan M."/>
            <person name="Tritt A."/>
            <person name="Barry K.W."/>
            <person name="Grigoriev I.V."/>
            <person name="Nagy L.G."/>
            <person name="Hibbett D."/>
            <person name="Henrissat B."/>
            <person name="Matheny P.B."/>
            <person name="Labbe J."/>
            <person name="Martin F.M."/>
        </authorList>
    </citation>
    <scope>NUCLEOTIDE SEQUENCE</scope>
    <source>
        <strain evidence="3">BPL690</strain>
    </source>
</reference>
<feature type="region of interest" description="Disordered" evidence="1">
    <location>
        <begin position="136"/>
        <end position="167"/>
    </location>
</feature>
<feature type="region of interest" description="Disordered" evidence="1">
    <location>
        <begin position="83"/>
        <end position="115"/>
    </location>
</feature>
<feature type="region of interest" description="Disordered" evidence="1">
    <location>
        <begin position="399"/>
        <end position="433"/>
    </location>
</feature>
<dbReference type="InterPro" id="IPR027417">
    <property type="entry name" value="P-loop_NTPase"/>
</dbReference>
<dbReference type="GO" id="GO:0003677">
    <property type="term" value="F:DNA binding"/>
    <property type="evidence" value="ECO:0007669"/>
    <property type="project" value="TreeGrafter"/>
</dbReference>
<feature type="compositionally biased region" description="Basic residues" evidence="1">
    <location>
        <begin position="406"/>
        <end position="420"/>
    </location>
</feature>
<feature type="domain" description="AAA+ ATPase" evidence="2">
    <location>
        <begin position="484"/>
        <end position="640"/>
    </location>
</feature>
<dbReference type="SUPFAM" id="SSF52540">
    <property type="entry name" value="P-loop containing nucleoside triphosphate hydrolases"/>
    <property type="match status" value="1"/>
</dbReference>
<name>A0AAD4MBH0_9AGAM</name>
<dbReference type="Gene3D" id="3.40.50.300">
    <property type="entry name" value="P-loop containing nucleotide triphosphate hydrolases"/>
    <property type="match status" value="1"/>
</dbReference>
<dbReference type="GO" id="GO:0005524">
    <property type="term" value="F:ATP binding"/>
    <property type="evidence" value="ECO:0007669"/>
    <property type="project" value="InterPro"/>
</dbReference>
<keyword evidence="4" id="KW-1185">Reference proteome</keyword>
<dbReference type="EMBL" id="WTXG01000002">
    <property type="protein sequence ID" value="KAI0307322.1"/>
    <property type="molecule type" value="Genomic_DNA"/>
</dbReference>
<proteinExistence type="predicted"/>
<evidence type="ECO:0000256" key="1">
    <source>
        <dbReference type="SAM" id="MobiDB-lite"/>
    </source>
</evidence>